<gene>
    <name evidence="6" type="ORF">SKTS_26650</name>
</gene>
<dbReference type="PANTHER" id="PTHR44858">
    <property type="entry name" value="TETRATRICOPEPTIDE REPEAT PROTEIN 6"/>
    <property type="match status" value="1"/>
</dbReference>
<dbReference type="Gene3D" id="1.25.40.10">
    <property type="entry name" value="Tetratricopeptide repeat domain"/>
    <property type="match status" value="1"/>
</dbReference>
<dbReference type="AlphaFoldDB" id="A0A6F8VGD2"/>
<evidence type="ECO:0000256" key="1">
    <source>
        <dbReference type="ARBA" id="ARBA00022737"/>
    </source>
</evidence>
<dbReference type="KEGG" id="slac:SKTS_26650"/>
<dbReference type="InterPro" id="IPR011990">
    <property type="entry name" value="TPR-like_helical_dom_sf"/>
</dbReference>
<evidence type="ECO:0000256" key="2">
    <source>
        <dbReference type="ARBA" id="ARBA00022803"/>
    </source>
</evidence>
<keyword evidence="1" id="KW-0677">Repeat</keyword>
<dbReference type="SMART" id="SM00028">
    <property type="entry name" value="TPR"/>
    <property type="match status" value="4"/>
</dbReference>
<dbReference type="RefSeq" id="WP_173066042.1">
    <property type="nucleotide sequence ID" value="NZ_AP022853.1"/>
</dbReference>
<proteinExistence type="predicted"/>
<keyword evidence="5" id="KW-0732">Signal</keyword>
<dbReference type="PROSITE" id="PS50293">
    <property type="entry name" value="TPR_REGION"/>
    <property type="match status" value="1"/>
</dbReference>
<evidence type="ECO:0000256" key="4">
    <source>
        <dbReference type="SAM" id="MobiDB-lite"/>
    </source>
</evidence>
<feature type="repeat" description="TPR" evidence="3">
    <location>
        <begin position="64"/>
        <end position="97"/>
    </location>
</feature>
<dbReference type="NCBIfam" id="TIGR02521">
    <property type="entry name" value="type_IV_pilW"/>
    <property type="match status" value="1"/>
</dbReference>
<evidence type="ECO:0000313" key="6">
    <source>
        <dbReference type="EMBL" id="BCB27779.1"/>
    </source>
</evidence>
<dbReference type="PROSITE" id="PS50005">
    <property type="entry name" value="TPR"/>
    <property type="match status" value="3"/>
</dbReference>
<dbReference type="SUPFAM" id="SSF48452">
    <property type="entry name" value="TPR-like"/>
    <property type="match status" value="1"/>
</dbReference>
<keyword evidence="7" id="KW-1185">Reference proteome</keyword>
<feature type="region of interest" description="Disordered" evidence="4">
    <location>
        <begin position="237"/>
        <end position="256"/>
    </location>
</feature>
<dbReference type="InterPro" id="IPR013360">
    <property type="entry name" value="Pilus_4_PilW"/>
</dbReference>
<dbReference type="EMBL" id="AP022853">
    <property type="protein sequence ID" value="BCB27779.1"/>
    <property type="molecule type" value="Genomic_DNA"/>
</dbReference>
<evidence type="ECO:0000313" key="7">
    <source>
        <dbReference type="Proteomes" id="UP000502260"/>
    </source>
</evidence>
<evidence type="ECO:0000256" key="5">
    <source>
        <dbReference type="SAM" id="SignalP"/>
    </source>
</evidence>
<organism evidence="6 7">
    <name type="scientific">Sulfurimicrobium lacus</name>
    <dbReference type="NCBI Taxonomy" id="2715678"/>
    <lineage>
        <taxon>Bacteria</taxon>
        <taxon>Pseudomonadati</taxon>
        <taxon>Pseudomonadota</taxon>
        <taxon>Betaproteobacteria</taxon>
        <taxon>Nitrosomonadales</taxon>
        <taxon>Sulfuricellaceae</taxon>
        <taxon>Sulfurimicrobium</taxon>
    </lineage>
</organism>
<dbReference type="InterPro" id="IPR050498">
    <property type="entry name" value="Ycf3"/>
</dbReference>
<feature type="repeat" description="TPR" evidence="3">
    <location>
        <begin position="30"/>
        <end position="63"/>
    </location>
</feature>
<reference evidence="7" key="1">
    <citation type="submission" date="2020-03" db="EMBL/GenBank/DDBJ databases">
        <title>Complete genome sequence of sulfur-oxidizing bacterium skT11.</title>
        <authorList>
            <person name="Kanda M."/>
            <person name="Kojima H."/>
            <person name="Fukui M."/>
        </authorList>
    </citation>
    <scope>NUCLEOTIDE SEQUENCE [LARGE SCALE GENOMIC DNA]</scope>
    <source>
        <strain evidence="7">skT11</strain>
    </source>
</reference>
<accession>A0A6F8VGD2</accession>
<dbReference type="InterPro" id="IPR019734">
    <property type="entry name" value="TPR_rpt"/>
</dbReference>
<name>A0A6F8VGD2_9PROT</name>
<keyword evidence="2 3" id="KW-0802">TPR repeat</keyword>
<protein>
    <submittedName>
        <fullName evidence="6">Type IV pilus biogenesis/stability protein PilW</fullName>
    </submittedName>
</protein>
<dbReference type="Pfam" id="PF13174">
    <property type="entry name" value="TPR_6"/>
    <property type="match status" value="1"/>
</dbReference>
<sequence>MKNLLVILVVLLSVVRPVWADQMSDETKRAQIHTELGAGYYGMGKLGIALEELNTAIKADSNYAPAYNMLGLLYTELREYDKAGDYFKRSLSLDPNNSEAHNNYGWFLCQRNHTDEAIGHFMSALKNPLYATPEKAYLNAGECSLKKGDDKGAEEFFLRALKIQPELGQAQWHMAEINFRNGNYDEAQRYLDSFMKLGGQTREGLWLGVRIAHRQGNRDAEETYGAQLRTRFPDSREARAFRSGQYDETATGEGRK</sequence>
<feature type="chain" id="PRO_5026045374" evidence="5">
    <location>
        <begin position="21"/>
        <end position="256"/>
    </location>
</feature>
<feature type="signal peptide" evidence="5">
    <location>
        <begin position="1"/>
        <end position="20"/>
    </location>
</feature>
<dbReference type="Pfam" id="PF13181">
    <property type="entry name" value="TPR_8"/>
    <property type="match status" value="1"/>
</dbReference>
<dbReference type="Pfam" id="PF00515">
    <property type="entry name" value="TPR_1"/>
    <property type="match status" value="1"/>
</dbReference>
<dbReference type="PANTHER" id="PTHR44858:SF1">
    <property type="entry name" value="UDP-N-ACETYLGLUCOSAMINE--PEPTIDE N-ACETYLGLUCOSAMINYLTRANSFERASE SPINDLY-RELATED"/>
    <property type="match status" value="1"/>
</dbReference>
<dbReference type="Proteomes" id="UP000502260">
    <property type="component" value="Chromosome"/>
</dbReference>
<evidence type="ECO:0000256" key="3">
    <source>
        <dbReference type="PROSITE-ProRule" id="PRU00339"/>
    </source>
</evidence>
<feature type="repeat" description="TPR" evidence="3">
    <location>
        <begin position="134"/>
        <end position="167"/>
    </location>
</feature>